<dbReference type="AlphaFoldDB" id="A0A2P4XW39"/>
<sequence length="73" mass="8249">MSVILRLRNQVTDERIVSAPKCTWGYGIISGSMRAMLDGFPVMVQMDCMYNSNSLEKVNQCSNQFSKLPRMGI</sequence>
<comment type="caution">
    <text evidence="1">The sequence shown here is derived from an EMBL/GenBank/DDBJ whole genome shotgun (WGS) entry which is preliminary data.</text>
</comment>
<gene>
    <name evidence="1" type="ORF">PHPALM_13915</name>
</gene>
<reference evidence="1 2" key="1">
    <citation type="journal article" date="2017" name="Genome Biol. Evol.">
        <title>Phytophthora megakarya and P. palmivora, closely related causal agents of cacao black pod rot, underwent increases in genome sizes and gene numbers by different mechanisms.</title>
        <authorList>
            <person name="Ali S.S."/>
            <person name="Shao J."/>
            <person name="Lary D.J."/>
            <person name="Kronmiller B."/>
            <person name="Shen D."/>
            <person name="Strem M.D."/>
            <person name="Amoako-Attah I."/>
            <person name="Akrofi A.Y."/>
            <person name="Begoude B.A."/>
            <person name="Ten Hoopen G.M."/>
            <person name="Coulibaly K."/>
            <person name="Kebe B.I."/>
            <person name="Melnick R.L."/>
            <person name="Guiltinan M.J."/>
            <person name="Tyler B.M."/>
            <person name="Meinhardt L.W."/>
            <person name="Bailey B.A."/>
        </authorList>
    </citation>
    <scope>NUCLEOTIDE SEQUENCE [LARGE SCALE GENOMIC DNA]</scope>
    <source>
        <strain evidence="2">sbr112.9</strain>
    </source>
</reference>
<keyword evidence="2" id="KW-1185">Reference proteome</keyword>
<proteinExistence type="predicted"/>
<accession>A0A2P4XW39</accession>
<name>A0A2P4XW39_9STRA</name>
<evidence type="ECO:0000313" key="1">
    <source>
        <dbReference type="EMBL" id="POM69767.1"/>
    </source>
</evidence>
<dbReference type="EMBL" id="NCKW01007823">
    <property type="protein sequence ID" value="POM69767.1"/>
    <property type="molecule type" value="Genomic_DNA"/>
</dbReference>
<protein>
    <submittedName>
        <fullName evidence="1">Uncharacterized protein</fullName>
    </submittedName>
</protein>
<dbReference type="Proteomes" id="UP000237271">
    <property type="component" value="Unassembled WGS sequence"/>
</dbReference>
<organism evidence="1 2">
    <name type="scientific">Phytophthora palmivora</name>
    <dbReference type="NCBI Taxonomy" id="4796"/>
    <lineage>
        <taxon>Eukaryota</taxon>
        <taxon>Sar</taxon>
        <taxon>Stramenopiles</taxon>
        <taxon>Oomycota</taxon>
        <taxon>Peronosporomycetes</taxon>
        <taxon>Peronosporales</taxon>
        <taxon>Peronosporaceae</taxon>
        <taxon>Phytophthora</taxon>
    </lineage>
</organism>
<evidence type="ECO:0000313" key="2">
    <source>
        <dbReference type="Proteomes" id="UP000237271"/>
    </source>
</evidence>